<name>A0ABT2E9W3_9GAMM</name>
<evidence type="ECO:0000256" key="3">
    <source>
        <dbReference type="ARBA" id="ARBA00022692"/>
    </source>
</evidence>
<dbReference type="RefSeq" id="WP_259034837.1">
    <property type="nucleotide sequence ID" value="NZ_JAJISC010000001.1"/>
</dbReference>
<dbReference type="Proteomes" id="UP001165542">
    <property type="component" value="Unassembled WGS sequence"/>
</dbReference>
<proteinExistence type="predicted"/>
<organism evidence="8 9">
    <name type="scientific">Halomonas dongshanensis</name>
    <dbReference type="NCBI Taxonomy" id="2890835"/>
    <lineage>
        <taxon>Bacteria</taxon>
        <taxon>Pseudomonadati</taxon>
        <taxon>Pseudomonadota</taxon>
        <taxon>Gammaproteobacteria</taxon>
        <taxon>Oceanospirillales</taxon>
        <taxon>Halomonadaceae</taxon>
        <taxon>Halomonas</taxon>
    </lineage>
</organism>
<accession>A0ABT2E9W3</accession>
<dbReference type="Pfam" id="PF06271">
    <property type="entry name" value="RDD"/>
    <property type="match status" value="1"/>
</dbReference>
<feature type="domain" description="RDD" evidence="7">
    <location>
        <begin position="15"/>
        <end position="147"/>
    </location>
</feature>
<evidence type="ECO:0000256" key="6">
    <source>
        <dbReference type="SAM" id="Phobius"/>
    </source>
</evidence>
<evidence type="ECO:0000313" key="8">
    <source>
        <dbReference type="EMBL" id="MCS2608356.1"/>
    </source>
</evidence>
<feature type="transmembrane region" description="Helical" evidence="6">
    <location>
        <begin position="65"/>
        <end position="83"/>
    </location>
</feature>
<evidence type="ECO:0000259" key="7">
    <source>
        <dbReference type="Pfam" id="PF06271"/>
    </source>
</evidence>
<feature type="transmembrane region" description="Helical" evidence="6">
    <location>
        <begin position="112"/>
        <end position="133"/>
    </location>
</feature>
<dbReference type="InterPro" id="IPR051791">
    <property type="entry name" value="Pra-immunoreactive"/>
</dbReference>
<evidence type="ECO:0000313" key="9">
    <source>
        <dbReference type="Proteomes" id="UP001165542"/>
    </source>
</evidence>
<feature type="transmembrane region" description="Helical" evidence="6">
    <location>
        <begin position="21"/>
        <end position="45"/>
    </location>
</feature>
<comment type="subcellular location">
    <subcellularLocation>
        <location evidence="1">Cell membrane</location>
        <topology evidence="1">Multi-pass membrane protein</topology>
    </subcellularLocation>
</comment>
<evidence type="ECO:0000256" key="2">
    <source>
        <dbReference type="ARBA" id="ARBA00022475"/>
    </source>
</evidence>
<keyword evidence="5 6" id="KW-0472">Membrane</keyword>
<dbReference type="EMBL" id="JAJISC010000001">
    <property type="protein sequence ID" value="MCS2608356.1"/>
    <property type="molecule type" value="Genomic_DNA"/>
</dbReference>
<evidence type="ECO:0000256" key="5">
    <source>
        <dbReference type="ARBA" id="ARBA00023136"/>
    </source>
</evidence>
<comment type="caution">
    <text evidence="8">The sequence shown here is derived from an EMBL/GenBank/DDBJ whole genome shotgun (WGS) entry which is preliminary data.</text>
</comment>
<dbReference type="InterPro" id="IPR010432">
    <property type="entry name" value="RDD"/>
</dbReference>
<protein>
    <submittedName>
        <fullName evidence="8">RDD family protein</fullName>
    </submittedName>
</protein>
<keyword evidence="4 6" id="KW-1133">Transmembrane helix</keyword>
<dbReference type="PANTHER" id="PTHR36115:SF10">
    <property type="entry name" value="RDD DOMAIN-CONTAINING PROTEIN"/>
    <property type="match status" value="1"/>
</dbReference>
<dbReference type="PANTHER" id="PTHR36115">
    <property type="entry name" value="PROLINE-RICH ANTIGEN HOMOLOG-RELATED"/>
    <property type="match status" value="1"/>
</dbReference>
<keyword evidence="3 6" id="KW-0812">Transmembrane</keyword>
<keyword evidence="2" id="KW-1003">Cell membrane</keyword>
<evidence type="ECO:0000256" key="1">
    <source>
        <dbReference type="ARBA" id="ARBA00004651"/>
    </source>
</evidence>
<keyword evidence="9" id="KW-1185">Reference proteome</keyword>
<evidence type="ECO:0000256" key="4">
    <source>
        <dbReference type="ARBA" id="ARBA00022989"/>
    </source>
</evidence>
<gene>
    <name evidence="8" type="ORF">LLY24_03345</name>
</gene>
<sequence length="157" mass="17382">MTLKRLSSHAGLAPASLPRRLGAMLYDGILLAALWFGVAVVHLAFFRLLLGVEPRTVGADSLQVWSLRLLLLIATTSFFLYAWSRGGMTLGMQAWRLRVQTPDGYAITLRQGLLRCATAWLSLAALGAGYWWVLIDTKRRSWPDIVSKTTTVHILAS</sequence>
<reference evidence="8" key="1">
    <citation type="submission" date="2021-11" db="EMBL/GenBank/DDBJ databases">
        <title>Halomonas sp., isolated from a coastal aquaculture zone in Dongshan Bay.</title>
        <authorList>
            <person name="Lin W."/>
        </authorList>
    </citation>
    <scope>NUCLEOTIDE SEQUENCE</scope>
    <source>
        <strain evidence="8">Yzlin-01</strain>
    </source>
</reference>